<evidence type="ECO:0000313" key="10">
    <source>
        <dbReference type="Proteomes" id="UP000541610"/>
    </source>
</evidence>
<dbReference type="PIRSF" id="PIRSF000517">
    <property type="entry name" value="Tyr_transaminase"/>
    <property type="match status" value="1"/>
</dbReference>
<dbReference type="NCBIfam" id="TIGR01265">
    <property type="entry name" value="tyr_nico_aTase"/>
    <property type="match status" value="1"/>
</dbReference>
<gene>
    <name evidence="9" type="ORF">FOZ60_008534</name>
</gene>
<name>A0A7J6NJ00_PEROL</name>
<protein>
    <recommendedName>
        <fullName evidence="8">Aminotransferase class I/classII large domain-containing protein</fullName>
    </recommendedName>
</protein>
<dbReference type="Gene3D" id="3.40.640.10">
    <property type="entry name" value="Type I PLP-dependent aspartate aminotransferase-like (Major domain)"/>
    <property type="match status" value="1"/>
</dbReference>
<evidence type="ECO:0000256" key="2">
    <source>
        <dbReference type="ARBA" id="ARBA00007441"/>
    </source>
</evidence>
<evidence type="ECO:0000259" key="8">
    <source>
        <dbReference type="Pfam" id="PF00155"/>
    </source>
</evidence>
<evidence type="ECO:0000256" key="5">
    <source>
        <dbReference type="ARBA" id="ARBA00022898"/>
    </source>
</evidence>
<comment type="similarity">
    <text evidence="2 6">Belongs to the class-I pyridoxal-phosphate-dependent aminotransferase family.</text>
</comment>
<dbReference type="GO" id="GO:0030170">
    <property type="term" value="F:pyridoxal phosphate binding"/>
    <property type="evidence" value="ECO:0007669"/>
    <property type="project" value="InterPro"/>
</dbReference>
<dbReference type="InterPro" id="IPR005958">
    <property type="entry name" value="TyrNic_aminoTrfase"/>
</dbReference>
<evidence type="ECO:0000256" key="4">
    <source>
        <dbReference type="ARBA" id="ARBA00022679"/>
    </source>
</evidence>
<feature type="domain" description="Aminotransferase class I/classII large" evidence="8">
    <location>
        <begin position="42"/>
        <end position="409"/>
    </location>
</feature>
<sequence>MSAASELHRVIPKSLVAARTTNPIRRIVDQLKVKPNPNLETIPLSIGDPTVYGNFRAPQHVIDNVLRDNLRSFAYNGYPHSCGYAAARQAVADENSVHPNHPPPTTDDVVMTCGASQAIDMAIAALANSNGEDTILLPQPAFPLYNTLCSSRGINVDFYKLRSDRKFEVDITSLQHCLEANGSKARGVLLNNPSNPCGSNWTREHIQDIVALCKEYGDIPIIADEIYHDMSFDGLPVTPFASVSDTVPILSIGGIAKRFMVPGWRVGWVCLHDRGDVLGDIRQGLHDLSTLTLGPASLLQSAVPSLLKETPTSYHNNNKKMLLENSRMIMDTLMDVPGLNIVEPQAAMYVMVGIDTGIIDVEDDINFSRLLLEEQAVFVLPGQCFQLKDFFRIVITPPKDKIAEACSRIRQFCQNHRRSR</sequence>
<evidence type="ECO:0000256" key="3">
    <source>
        <dbReference type="ARBA" id="ARBA00022576"/>
    </source>
</evidence>
<dbReference type="Proteomes" id="UP000541610">
    <property type="component" value="Unassembled WGS sequence"/>
</dbReference>
<dbReference type="OrthoDB" id="7042322at2759"/>
<evidence type="ECO:0000313" key="9">
    <source>
        <dbReference type="EMBL" id="KAF4683873.1"/>
    </source>
</evidence>
<keyword evidence="5 6" id="KW-0663">Pyridoxal phosphate</keyword>
<dbReference type="GO" id="GO:0004838">
    <property type="term" value="F:L-tyrosine-2-oxoglutarate transaminase activity"/>
    <property type="evidence" value="ECO:0007669"/>
    <property type="project" value="TreeGrafter"/>
</dbReference>
<dbReference type="GO" id="GO:0006572">
    <property type="term" value="P:L-tyrosine catabolic process"/>
    <property type="evidence" value="ECO:0007669"/>
    <property type="project" value="TreeGrafter"/>
</dbReference>
<keyword evidence="3" id="KW-0032">Aminotransferase</keyword>
<dbReference type="InterPro" id="IPR004839">
    <property type="entry name" value="Aminotransferase_I/II_large"/>
</dbReference>
<keyword evidence="4" id="KW-0808">Transferase</keyword>
<comment type="cofactor">
    <cofactor evidence="1 6 7">
        <name>pyridoxal 5'-phosphate</name>
        <dbReference type="ChEBI" id="CHEBI:597326"/>
    </cofactor>
</comment>
<dbReference type="SUPFAM" id="SSF53383">
    <property type="entry name" value="PLP-dependent transferases"/>
    <property type="match status" value="1"/>
</dbReference>
<feature type="modified residue" description="N6-(pyridoxal phosphate)lysine" evidence="7">
    <location>
        <position position="257"/>
    </location>
</feature>
<dbReference type="InterPro" id="IPR015421">
    <property type="entry name" value="PyrdxlP-dep_Trfase_major"/>
</dbReference>
<evidence type="ECO:0000256" key="7">
    <source>
        <dbReference type="PIRSR" id="PIRSR000517-1"/>
    </source>
</evidence>
<dbReference type="PANTHER" id="PTHR45744">
    <property type="entry name" value="TYROSINE AMINOTRANSFERASE"/>
    <property type="match status" value="1"/>
</dbReference>
<dbReference type="CDD" id="cd00609">
    <property type="entry name" value="AAT_like"/>
    <property type="match status" value="1"/>
</dbReference>
<dbReference type="EMBL" id="JABANP010000341">
    <property type="protein sequence ID" value="KAF4683873.1"/>
    <property type="molecule type" value="Genomic_DNA"/>
</dbReference>
<comment type="caution">
    <text evidence="9">The sequence shown here is derived from an EMBL/GenBank/DDBJ whole genome shotgun (WGS) entry which is preliminary data.</text>
</comment>
<dbReference type="InterPro" id="IPR015422">
    <property type="entry name" value="PyrdxlP-dep_Trfase_small"/>
</dbReference>
<accession>A0A7J6NJ00</accession>
<dbReference type="PANTHER" id="PTHR45744:SF2">
    <property type="entry name" value="TYROSINE AMINOTRANSFERASE"/>
    <property type="match status" value="1"/>
</dbReference>
<evidence type="ECO:0000256" key="6">
    <source>
        <dbReference type="PIRNR" id="PIRNR000517"/>
    </source>
</evidence>
<reference evidence="9 10" key="1">
    <citation type="submission" date="2020-04" db="EMBL/GenBank/DDBJ databases">
        <title>Perkinsus olseni comparative genomics.</title>
        <authorList>
            <person name="Bogema D.R."/>
        </authorList>
    </citation>
    <scope>NUCLEOTIDE SEQUENCE [LARGE SCALE GENOMIC DNA]</scope>
    <source>
        <strain evidence="9">00978-12</strain>
    </source>
</reference>
<dbReference type="AlphaFoldDB" id="A0A7J6NJ00"/>
<dbReference type="InterPro" id="IPR015424">
    <property type="entry name" value="PyrdxlP-dep_Trfase"/>
</dbReference>
<dbReference type="Pfam" id="PF00155">
    <property type="entry name" value="Aminotran_1_2"/>
    <property type="match status" value="1"/>
</dbReference>
<proteinExistence type="inferred from homology"/>
<dbReference type="Gene3D" id="3.90.1150.10">
    <property type="entry name" value="Aspartate Aminotransferase, domain 1"/>
    <property type="match status" value="1"/>
</dbReference>
<evidence type="ECO:0000256" key="1">
    <source>
        <dbReference type="ARBA" id="ARBA00001933"/>
    </source>
</evidence>
<organism evidence="9 10">
    <name type="scientific">Perkinsus olseni</name>
    <name type="common">Perkinsus atlanticus</name>
    <dbReference type="NCBI Taxonomy" id="32597"/>
    <lineage>
        <taxon>Eukaryota</taxon>
        <taxon>Sar</taxon>
        <taxon>Alveolata</taxon>
        <taxon>Perkinsozoa</taxon>
        <taxon>Perkinsea</taxon>
        <taxon>Perkinsida</taxon>
        <taxon>Perkinsidae</taxon>
        <taxon>Perkinsus</taxon>
    </lineage>
</organism>